<dbReference type="SUPFAM" id="SSF102114">
    <property type="entry name" value="Radical SAM enzymes"/>
    <property type="match status" value="1"/>
</dbReference>
<dbReference type="EMBL" id="LR586016">
    <property type="protein sequence ID" value="VIP04229.1"/>
    <property type="molecule type" value="Genomic_DNA"/>
</dbReference>
<keyword evidence="2" id="KW-1185">Reference proteome</keyword>
<reference evidence="1" key="1">
    <citation type="submission" date="2019-04" db="EMBL/GenBank/DDBJ databases">
        <authorList>
            <consortium name="Science for Life Laboratories"/>
        </authorList>
    </citation>
    <scope>NUCLEOTIDE SEQUENCE</scope>
    <source>
        <strain evidence="1">MBLW1</strain>
    </source>
</reference>
<accession>A0A6C2YT68</accession>
<organism evidence="1">
    <name type="scientific">Tuwongella immobilis</name>
    <dbReference type="NCBI Taxonomy" id="692036"/>
    <lineage>
        <taxon>Bacteria</taxon>
        <taxon>Pseudomonadati</taxon>
        <taxon>Planctomycetota</taxon>
        <taxon>Planctomycetia</taxon>
        <taxon>Gemmatales</taxon>
        <taxon>Gemmataceae</taxon>
        <taxon>Tuwongella</taxon>
    </lineage>
</organism>
<gene>
    <name evidence="1" type="ORF">GMBLW1_49640</name>
</gene>
<dbReference type="InterPro" id="IPR013785">
    <property type="entry name" value="Aldolase_TIM"/>
</dbReference>
<evidence type="ECO:0000313" key="2">
    <source>
        <dbReference type="Proteomes" id="UP000464378"/>
    </source>
</evidence>
<dbReference type="NCBIfam" id="NF038073">
    <property type="entry name" value="rSAM_STM4011"/>
    <property type="match status" value="1"/>
</dbReference>
<dbReference type="Proteomes" id="UP000464378">
    <property type="component" value="Chromosome"/>
</dbReference>
<evidence type="ECO:0000313" key="1">
    <source>
        <dbReference type="EMBL" id="VIP04229.1"/>
    </source>
</evidence>
<proteinExistence type="predicted"/>
<dbReference type="Gene3D" id="3.20.20.70">
    <property type="entry name" value="Aldolase class I"/>
    <property type="match status" value="1"/>
</dbReference>
<dbReference type="AlphaFoldDB" id="A0A6C2YT68"/>
<dbReference type="InParanoid" id="A0A6C2YT68"/>
<name>A0A6C2YT68_9BACT</name>
<protein>
    <submittedName>
        <fullName evidence="1">Radical sam protein: Radical SAM domain-containing protein</fullName>
    </submittedName>
</protein>
<dbReference type="InterPro" id="IPR058240">
    <property type="entry name" value="rSAM_sf"/>
</dbReference>
<dbReference type="InterPro" id="IPR047771">
    <property type="entry name" value="Radical_SAM_STM4011-like"/>
</dbReference>
<dbReference type="EMBL" id="LR593887">
    <property type="protein sequence ID" value="VTS05822.1"/>
    <property type="molecule type" value="Genomic_DNA"/>
</dbReference>
<dbReference type="CDD" id="cd01335">
    <property type="entry name" value="Radical_SAM"/>
    <property type="match status" value="1"/>
</dbReference>
<dbReference type="KEGG" id="tim:GMBLW1_49640"/>
<sequence length="315" mass="35354">MALNLAMLYRGSLASCNYACDYCPFAKRVDPPEALRQDRQQLERFVDWIAHRATIAPEDRYSVLVTPWGEALVRWWYADALARLSHLPNVTKSAIQTNLSGKLDWLPSANVAKLGLWCTYHPNEVTRERFLQQCQRLLDAGVPFSVGVVGLKEHADEIAALRAALPKSVYLWINAYKRTPDYTDSELLERFTAIDPLFPINTVRHRSQGHACRTGDSVISVDGDGTMRRCHFVREPIGNLYDADFADALRPRLCENATCGCHIGYVHLERLGLNRVFGSGVLERIPRGNVDGSEQFPGGHFDANLLSCPELSRNG</sequence>